<dbReference type="SUPFAM" id="SSF56112">
    <property type="entry name" value="Protein kinase-like (PK-like)"/>
    <property type="match status" value="1"/>
</dbReference>
<dbReference type="PANTHER" id="PTHR11139">
    <property type="entry name" value="ATAXIA TELANGIECTASIA MUTATED ATM -RELATED"/>
    <property type="match status" value="1"/>
</dbReference>
<dbReference type="InterPro" id="IPR014009">
    <property type="entry name" value="PIK_FAT"/>
</dbReference>
<dbReference type="GO" id="GO:0004674">
    <property type="term" value="F:protein serine/threonine kinase activity"/>
    <property type="evidence" value="ECO:0007669"/>
    <property type="project" value="UniProtKB-KW"/>
</dbReference>
<dbReference type="Pfam" id="PF02259">
    <property type="entry name" value="FAT"/>
    <property type="match status" value="1"/>
</dbReference>
<dbReference type="SMART" id="SM00146">
    <property type="entry name" value="PI3Kc"/>
    <property type="match status" value="1"/>
</dbReference>
<dbReference type="PROSITE" id="PS50290">
    <property type="entry name" value="PI3_4_KINASE_3"/>
    <property type="match status" value="1"/>
</dbReference>
<dbReference type="InterPro" id="IPR036940">
    <property type="entry name" value="PI3/4_kinase_cat_sf"/>
</dbReference>
<dbReference type="Pfam" id="PF25032">
    <property type="entry name" value="N-HEAT_ATR"/>
    <property type="match status" value="1"/>
</dbReference>
<accession>A0AA88S2G1</accession>
<protein>
    <recommendedName>
        <fullName evidence="12">Serine/threonine-protein kinase ATR</fullName>
        <ecNumber evidence="3">2.7.11.1</ecNumber>
    </recommendedName>
</protein>
<evidence type="ECO:0000256" key="2">
    <source>
        <dbReference type="ARBA" id="ARBA00010769"/>
    </source>
</evidence>
<dbReference type="EC" id="2.7.11.1" evidence="3"/>
<dbReference type="Gene3D" id="1.10.1070.11">
    <property type="entry name" value="Phosphatidylinositol 3-/4-kinase, catalytic domain"/>
    <property type="match status" value="1"/>
</dbReference>
<organism evidence="16 17">
    <name type="scientific">Channa striata</name>
    <name type="common">Snakehead murrel</name>
    <name type="synonym">Ophicephalus striatus</name>
    <dbReference type="NCBI Taxonomy" id="64152"/>
    <lineage>
        <taxon>Eukaryota</taxon>
        <taxon>Metazoa</taxon>
        <taxon>Chordata</taxon>
        <taxon>Craniata</taxon>
        <taxon>Vertebrata</taxon>
        <taxon>Euteleostomi</taxon>
        <taxon>Actinopterygii</taxon>
        <taxon>Neopterygii</taxon>
        <taxon>Teleostei</taxon>
        <taxon>Neoteleostei</taxon>
        <taxon>Acanthomorphata</taxon>
        <taxon>Anabantaria</taxon>
        <taxon>Anabantiformes</taxon>
        <taxon>Channoidei</taxon>
        <taxon>Channidae</taxon>
        <taxon>Channa</taxon>
    </lineage>
</organism>
<keyword evidence="4" id="KW-0723">Serine/threonine-protein kinase</keyword>
<dbReference type="InterPro" id="IPR000403">
    <property type="entry name" value="PI3/4_kinase_cat_dom"/>
</dbReference>
<dbReference type="InterPro" id="IPR018936">
    <property type="entry name" value="PI3/4_kinase_CS"/>
</dbReference>
<dbReference type="FunFam" id="3.30.1010.10:FF:000011">
    <property type="entry name" value="serine/threonine-protein kinase ATR"/>
    <property type="match status" value="1"/>
</dbReference>
<gene>
    <name evidence="16" type="ORF">Q5P01_020707</name>
</gene>
<comment type="caution">
    <text evidence="16">The sequence shown here is derived from an EMBL/GenBank/DDBJ whole genome shotgun (WGS) entry which is preliminary data.</text>
</comment>
<evidence type="ECO:0000256" key="3">
    <source>
        <dbReference type="ARBA" id="ARBA00012513"/>
    </source>
</evidence>
<dbReference type="PROSITE" id="PS51189">
    <property type="entry name" value="FAT"/>
    <property type="match status" value="1"/>
</dbReference>
<evidence type="ECO:0000256" key="9">
    <source>
        <dbReference type="ARBA" id="ARBA00022840"/>
    </source>
</evidence>
<dbReference type="PANTHER" id="PTHR11139:SF69">
    <property type="entry name" value="SERINE_THREONINE-PROTEIN KINASE ATR"/>
    <property type="match status" value="1"/>
</dbReference>
<keyword evidence="7" id="KW-0227">DNA damage</keyword>
<dbReference type="FunFam" id="1.10.1070.11:FF:000009">
    <property type="entry name" value="Putative serine/threonine-protein kinase ATR"/>
    <property type="match status" value="1"/>
</dbReference>
<proteinExistence type="inferred from homology"/>
<dbReference type="SMART" id="SM00802">
    <property type="entry name" value="UME"/>
    <property type="match status" value="1"/>
</dbReference>
<dbReference type="Gene3D" id="1.25.10.10">
    <property type="entry name" value="Leucine-rich Repeat Variant"/>
    <property type="match status" value="2"/>
</dbReference>
<dbReference type="InterPro" id="IPR011009">
    <property type="entry name" value="Kinase-like_dom_sf"/>
</dbReference>
<dbReference type="InterPro" id="IPR056803">
    <property type="entry name" value="ATR-like_N-HEAT"/>
</dbReference>
<dbReference type="Proteomes" id="UP001187415">
    <property type="component" value="Unassembled WGS sequence"/>
</dbReference>
<dbReference type="EMBL" id="JAUPFM010000016">
    <property type="protein sequence ID" value="KAK2826493.1"/>
    <property type="molecule type" value="Genomic_DNA"/>
</dbReference>
<evidence type="ECO:0000256" key="4">
    <source>
        <dbReference type="ARBA" id="ARBA00022527"/>
    </source>
</evidence>
<evidence type="ECO:0000256" key="12">
    <source>
        <dbReference type="ARBA" id="ARBA00024420"/>
    </source>
</evidence>
<name>A0AA88S2G1_CHASR</name>
<dbReference type="Pfam" id="PF25030">
    <property type="entry name" value="M-HEAT_ATR"/>
    <property type="match status" value="1"/>
</dbReference>
<keyword evidence="6" id="KW-0547">Nucleotide-binding</keyword>
<dbReference type="InterPro" id="IPR056802">
    <property type="entry name" value="ATR-like_M-HEAT"/>
</dbReference>
<comment type="subcellular location">
    <subcellularLocation>
        <location evidence="1">Nucleus</location>
    </subcellularLocation>
</comment>
<evidence type="ECO:0000313" key="17">
    <source>
        <dbReference type="Proteomes" id="UP001187415"/>
    </source>
</evidence>
<evidence type="ECO:0000259" key="14">
    <source>
        <dbReference type="PROSITE" id="PS51189"/>
    </source>
</evidence>
<dbReference type="GO" id="GO:0006281">
    <property type="term" value="P:DNA repair"/>
    <property type="evidence" value="ECO:0007669"/>
    <property type="project" value="UniProtKB-KW"/>
</dbReference>
<keyword evidence="17" id="KW-1185">Reference proteome</keyword>
<evidence type="ECO:0000256" key="1">
    <source>
        <dbReference type="ARBA" id="ARBA00004123"/>
    </source>
</evidence>
<keyword evidence="5" id="KW-0808">Transferase</keyword>
<feature type="domain" description="FAT" evidence="14">
    <location>
        <begin position="1579"/>
        <end position="2123"/>
    </location>
</feature>
<dbReference type="InterPro" id="IPR016024">
    <property type="entry name" value="ARM-type_fold"/>
</dbReference>
<dbReference type="CDD" id="cd00892">
    <property type="entry name" value="PIKKc_ATR"/>
    <property type="match status" value="1"/>
</dbReference>
<dbReference type="PROSITE" id="PS00916">
    <property type="entry name" value="PI3_4_KINASE_2"/>
    <property type="match status" value="1"/>
</dbReference>
<evidence type="ECO:0000256" key="5">
    <source>
        <dbReference type="ARBA" id="ARBA00022679"/>
    </source>
</evidence>
<dbReference type="GO" id="GO:0005524">
    <property type="term" value="F:ATP binding"/>
    <property type="evidence" value="ECO:0007669"/>
    <property type="project" value="UniProtKB-KW"/>
</dbReference>
<dbReference type="Pfam" id="PF23593">
    <property type="entry name" value="HEAT_ATR"/>
    <property type="match status" value="1"/>
</dbReference>
<dbReference type="InterPro" id="IPR011989">
    <property type="entry name" value="ARM-like"/>
</dbReference>
<feature type="domain" description="PI3K/PI4K catalytic" evidence="13">
    <location>
        <begin position="2231"/>
        <end position="2539"/>
    </location>
</feature>
<dbReference type="GO" id="GO:0000723">
    <property type="term" value="P:telomere maintenance"/>
    <property type="evidence" value="ECO:0007669"/>
    <property type="project" value="TreeGrafter"/>
</dbReference>
<comment type="similarity">
    <text evidence="2">Belongs to the PI3/PI4-kinase family. ATM subfamily.</text>
</comment>
<sequence>MEGLEMSAMIPALQELASAGAAEYGQAVQKPRQILCQFIDRILTDVDAVALGLDKKSSSEPACVMLLDFVQHIVKSSSLMFANPACQPAEYPDTTKSCLDFSKWVSMRLLRVAAAPDCDVIHGRVSAVLCSLLHTLRVRTPFIFSRLTQELILLTQDLCNILQTHIATLAGLGHTLDIHTDSQWPVTLKCFSIGPSCVSSYLTPSPLVLSSPAALESLTSVTLRVITDVLRGVVSCHDLSVAWDTACSILANGNTRLRKSSMVMLRQLVELGGFPEMQGHKFFTAYLQLLEINSYKANTLLAEKQPYEGELLRLTHCVFQSSVASRTRFEPICLLQLFECICTLGGSGLKLGTEVTESLCVLFSFLVSFTPFYGSEALLRRQRVTEVCRILARTIGAENQAECAEGFLQAALKAETNIVIQESGDGESAAKKFCKSNISSVKKATQNSCELDMRVRSEVWAVANSRLEELLSFLNSGSAEPESTRTLSALRGLAVILHLAALCSSPVSPPPLLWLPSETLGRALKTCQSVLEGNSQAITNQKYFQTAVQTTFGVLDSILYLMMSSQSEDGLQLRLCALLSLPWVCENKSTSAYKGSGFPSWLSALAQRLSFCFSPVFQADSLSLLALLRHGVFETWRVCVFSKALQSPDEVVRAAAVRAFPLLLHNLGNTHHNLISTALLSRLEDSSEQVKTELARIIGQLSCIQSDLSHLSVTHTESPSLPKILCLSVRLSSEHAKNAFPSLRVSVVRPYLPLLRQQSPSSVKQAFLEALPHLCQHVNLVVGDSDSRAVLCALISLMEDSDPAVRLRFSQSVRFLLTETSRNSEQESLSELLVARLKEAFNKAKLNRDDNLRNTLILTTGEIGRASQGNLVSFALLRLLHCLLSKSSAVSVAAYTQIRALATAKGLKLQTLFSQYKNPICQFLVESLHSRHASALRSTPDQGSESVNQRELALDILAQIAHAFDFPDLHRFLTRTLQVLLPYLAAKASPTASTLIRTLANELKANRREILINNFKYIFSHLVCSCTKEELEKAFHYLQSETEIELGSLLRQDFQGLHNELLLRLGEHYQQVFNGLAILASFASNDDPYQGPRDITTPERMADYLQPKLLGILAFFNMQLLSSSAGEKDRKKLALTSVMALMRLMGSKHISSVRVKMMTTLRTGLRYREDFPLLCCQTWECFVRSVEPAHLGPLLSHVIVALLPLIPMQPKETAAIIRFLILDNREEVNDYLHEIYFLPDHPELKDIHTVLQDYKKLTTSSSDLAAVLQLSMRAVQHENVDVRIHALTSLRDMMHSNQEWLLRQVCASEAVEPVISNLVSVLLKGCQDSSPEARLLCGECLGELGAVDPGRLDLSRTHSHGDRNNFVSGVDDPNFAYDLLTELTRTFLAYADDVRAQDSAAYGIQELLSIFECREGRTDSPGRRLWRRFPEQIQEILEPHLNSRYKSTTWAGYLISKVRHELASKVFNCCSFIIKHDYKVTIYLLPHILLYMLLGCTPQEQQEVTEEMLAVLTEGDGRGEGGVQETASSLSQLSTQTVFSMMSHLTQWSRHVLYSKPKHNESGEYQRVVAFLKGIPQDVLAKASLQSKAYTRALMHFEAYILEIKENIQDHLTFLQTLYAAMHEPDGVRGVNALRREEPSLREQILEHESIGLLRDATACYDRAIQLESDQIGHYHGVMTSMLGLGQLSTVITQVNGVLANKHQWKSELNTYRVEAAWKLGKWDLLEDYVGSDRQPSTWGVQLGQLLLSAKKQDTETFYEKLKLVRKEQVVPLSAASYECGTYQRGYEYIVRLHMLSELEHTFTELQKQRKRSSLNQLPPHWSDRLEMTQNSFRAKEPILALRRALLSLGSQPVCQELVGECWLQSARVARKAGHHQTAFNALLNADNTNLAELVTEKAKWLWSKGDVHQALIVLQKGVAQCFPDDQPLTDPRSLQIKGKAMLLVGRFMEETANFESNAIMKAYKDVTNLLPEWEDGNFYLAKYYDKVMPMVTDNKLEKQGNLIRYIVTYFGKALQFGNQYIYQAMPRMLSLWLDFGAKVCECEKAGRADRQMRQELGKINTAVSEHCANLAPYQFLTAFSQLISRVCHSSDEVFTVLMTIVAKVFLAYPQQAMWLMTAVSKSSYPMRMNRCNQILKKAISLKQSLEKFIGDATKLTDKLLELCNKPVDSNSTTLSMSVHFKLLKRLVEEPTFSQVLIPLQSVLIPTLPSTGGANTQHDAFPGHWAYLDGFEDTVEILASLQKPKKISLKGSDGQSYTMMCKPKDDLRKDCRLMEFNCLINKCLRKDAESRRRELHIRTYAVIPLNEECGIIEWVNNTAGLRHILTKLYKERGIYLSGKELRKLILPKTAPFEEKLRIHKEVLCARHPPVFHEWFLRTFSDPTSWYSSRSAYCRSTAVMSMVGYVLGLGDRHGENILFDSFTGECVHVDFNCLFNKGETFDVPEVVPFRLTQNMVHAMGPMGTEGLFRQACEVTLRLMRDQREPLMSVLKTFLHDPLVEWSKQAKGLSKTQASETGEIVNEKAKTHVCDIEQRLQGVIKSRNKVLGLPLSIEGHVHYLIQEATDDKLLCQMYLGWGPYL</sequence>
<dbReference type="InterPro" id="IPR003151">
    <property type="entry name" value="PIK-rel_kinase_FAT"/>
</dbReference>
<dbReference type="Pfam" id="PF08064">
    <property type="entry name" value="UME"/>
    <property type="match status" value="1"/>
</dbReference>
<dbReference type="Pfam" id="PF02260">
    <property type="entry name" value="FATC"/>
    <property type="match status" value="1"/>
</dbReference>
<evidence type="ECO:0000256" key="8">
    <source>
        <dbReference type="ARBA" id="ARBA00022777"/>
    </source>
</evidence>
<dbReference type="SMART" id="SM01343">
    <property type="entry name" value="FATC"/>
    <property type="match status" value="1"/>
</dbReference>
<dbReference type="PROSITE" id="PS51190">
    <property type="entry name" value="FATC"/>
    <property type="match status" value="1"/>
</dbReference>
<evidence type="ECO:0000259" key="13">
    <source>
        <dbReference type="PROSITE" id="PS50290"/>
    </source>
</evidence>
<keyword evidence="9" id="KW-0067">ATP-binding</keyword>
<dbReference type="SUPFAM" id="SSF48371">
    <property type="entry name" value="ARM repeat"/>
    <property type="match status" value="1"/>
</dbReference>
<keyword evidence="8" id="KW-0418">Kinase</keyword>
<evidence type="ECO:0000313" key="16">
    <source>
        <dbReference type="EMBL" id="KAK2826493.1"/>
    </source>
</evidence>
<dbReference type="GO" id="GO:0005634">
    <property type="term" value="C:nucleus"/>
    <property type="evidence" value="ECO:0007669"/>
    <property type="project" value="UniProtKB-SubCell"/>
</dbReference>
<feature type="domain" description="FATC" evidence="15">
    <location>
        <begin position="2547"/>
        <end position="2579"/>
    </location>
</feature>
<keyword evidence="11" id="KW-0539">Nucleus</keyword>
<evidence type="ECO:0000256" key="6">
    <source>
        <dbReference type="ARBA" id="ARBA00022741"/>
    </source>
</evidence>
<evidence type="ECO:0000259" key="15">
    <source>
        <dbReference type="PROSITE" id="PS51190"/>
    </source>
</evidence>
<dbReference type="InterPro" id="IPR050517">
    <property type="entry name" value="DDR_Repair_Kinase"/>
</dbReference>
<dbReference type="Gene3D" id="3.30.1010.10">
    <property type="entry name" value="Phosphatidylinositol 3-kinase Catalytic Subunit, Chain A, domain 4"/>
    <property type="match status" value="1"/>
</dbReference>
<dbReference type="Pfam" id="PF00454">
    <property type="entry name" value="PI3_PI4_kinase"/>
    <property type="match status" value="1"/>
</dbReference>
<dbReference type="GO" id="GO:0005694">
    <property type="term" value="C:chromosome"/>
    <property type="evidence" value="ECO:0007669"/>
    <property type="project" value="TreeGrafter"/>
</dbReference>
<dbReference type="InterPro" id="IPR012993">
    <property type="entry name" value="UME"/>
</dbReference>
<keyword evidence="10" id="KW-0234">DNA repair</keyword>
<dbReference type="GO" id="GO:0000077">
    <property type="term" value="P:DNA damage checkpoint signaling"/>
    <property type="evidence" value="ECO:0007669"/>
    <property type="project" value="TreeGrafter"/>
</dbReference>
<evidence type="ECO:0000256" key="11">
    <source>
        <dbReference type="ARBA" id="ARBA00023242"/>
    </source>
</evidence>
<dbReference type="InterPro" id="IPR003152">
    <property type="entry name" value="FATC_dom"/>
</dbReference>
<dbReference type="InterPro" id="IPR057564">
    <property type="entry name" value="HEAT_ATR"/>
</dbReference>
<evidence type="ECO:0000256" key="10">
    <source>
        <dbReference type="ARBA" id="ARBA00023204"/>
    </source>
</evidence>
<evidence type="ECO:0000256" key="7">
    <source>
        <dbReference type="ARBA" id="ARBA00022763"/>
    </source>
</evidence>
<reference evidence="16" key="1">
    <citation type="submission" date="2023-07" db="EMBL/GenBank/DDBJ databases">
        <title>Chromosome-level Genome Assembly of Striped Snakehead (Channa striata).</title>
        <authorList>
            <person name="Liu H."/>
        </authorList>
    </citation>
    <scope>NUCLEOTIDE SEQUENCE</scope>
    <source>
        <strain evidence="16">Gz</strain>
        <tissue evidence="16">Muscle</tissue>
    </source>
</reference>